<evidence type="ECO:0000313" key="14">
    <source>
        <dbReference type="Proteomes" id="UP001632038"/>
    </source>
</evidence>
<dbReference type="SMART" id="SM00389">
    <property type="entry name" value="HOX"/>
    <property type="match status" value="1"/>
</dbReference>
<feature type="domain" description="Homeobox" evidence="12">
    <location>
        <begin position="37"/>
        <end position="97"/>
    </location>
</feature>
<dbReference type="GO" id="GO:0005634">
    <property type="term" value="C:nucleus"/>
    <property type="evidence" value="ECO:0007669"/>
    <property type="project" value="UniProtKB-SubCell"/>
</dbReference>
<evidence type="ECO:0000256" key="6">
    <source>
        <dbReference type="ARBA" id="ARBA00023155"/>
    </source>
</evidence>
<proteinExistence type="inferred from homology"/>
<comment type="caution">
    <text evidence="13">The sequence shown here is derived from an EMBL/GenBank/DDBJ whole genome shotgun (WGS) entry which is preliminary data.</text>
</comment>
<keyword evidence="8 9" id="KW-0539">Nucleus</keyword>
<dbReference type="PANTHER" id="PTHR45654">
    <property type="entry name" value="HOMEOBOX-LEUCINE ZIPPER PROTEIN MERISTEM L1"/>
    <property type="match status" value="1"/>
</dbReference>
<dbReference type="GO" id="GO:0003677">
    <property type="term" value="F:DNA binding"/>
    <property type="evidence" value="ECO:0007669"/>
    <property type="project" value="UniProtKB-UniRule"/>
</dbReference>
<comment type="similarity">
    <text evidence="2">Belongs to the HD-ZIP homeobox family. Class IV subfamily.</text>
</comment>
<feature type="compositionally biased region" description="Basic and acidic residues" evidence="11">
    <location>
        <begin position="10"/>
        <end position="29"/>
    </location>
</feature>
<keyword evidence="5 9" id="KW-0238">DNA-binding</keyword>
<feature type="region of interest" description="Disordered" evidence="11">
    <location>
        <begin position="195"/>
        <end position="216"/>
    </location>
</feature>
<dbReference type="Pfam" id="PF00046">
    <property type="entry name" value="Homeodomain"/>
    <property type="match status" value="1"/>
</dbReference>
<evidence type="ECO:0000256" key="10">
    <source>
        <dbReference type="RuleBase" id="RU000682"/>
    </source>
</evidence>
<evidence type="ECO:0000256" key="3">
    <source>
        <dbReference type="ARBA" id="ARBA00023015"/>
    </source>
</evidence>
<reference evidence="14" key="1">
    <citation type="journal article" date="2024" name="IScience">
        <title>Strigolactones Initiate the Formation of Haustorium-like Structures in Castilleja.</title>
        <authorList>
            <person name="Buerger M."/>
            <person name="Peterson D."/>
            <person name="Chory J."/>
        </authorList>
    </citation>
    <scope>NUCLEOTIDE SEQUENCE [LARGE SCALE GENOMIC DNA]</scope>
</reference>
<dbReference type="Proteomes" id="UP001632038">
    <property type="component" value="Unassembled WGS sequence"/>
</dbReference>
<evidence type="ECO:0000256" key="4">
    <source>
        <dbReference type="ARBA" id="ARBA00023054"/>
    </source>
</evidence>
<accession>A0ABD3CZP9</accession>
<keyword evidence="4" id="KW-0175">Coiled coil</keyword>
<keyword evidence="14" id="KW-1185">Reference proteome</keyword>
<evidence type="ECO:0000259" key="12">
    <source>
        <dbReference type="PROSITE" id="PS50071"/>
    </source>
</evidence>
<protein>
    <submittedName>
        <fullName evidence="13">Homeobox-leucine zipper protein MERISTEM L1</fullName>
    </submittedName>
</protein>
<name>A0ABD3CZP9_9LAMI</name>
<gene>
    <name evidence="13" type="primary">ATML1_1</name>
    <name evidence="13" type="ORF">CASFOL_020035</name>
</gene>
<dbReference type="EMBL" id="JAVIJP010000027">
    <property type="protein sequence ID" value="KAL3635488.1"/>
    <property type="molecule type" value="Genomic_DNA"/>
</dbReference>
<feature type="DNA-binding region" description="Homeobox" evidence="9">
    <location>
        <begin position="39"/>
        <end position="98"/>
    </location>
</feature>
<dbReference type="FunFam" id="1.10.10.60:FF:000229">
    <property type="entry name" value="Homeobox-leucine zipper protein HDG1"/>
    <property type="match status" value="1"/>
</dbReference>
<dbReference type="InterPro" id="IPR042160">
    <property type="entry name" value="HD-Zip_IV"/>
</dbReference>
<evidence type="ECO:0000256" key="7">
    <source>
        <dbReference type="ARBA" id="ARBA00023163"/>
    </source>
</evidence>
<keyword evidence="6 9" id="KW-0371">Homeobox</keyword>
<dbReference type="Gene3D" id="1.10.10.60">
    <property type="entry name" value="Homeodomain-like"/>
    <property type="match status" value="1"/>
</dbReference>
<keyword evidence="3" id="KW-0805">Transcription regulation</keyword>
<evidence type="ECO:0000256" key="1">
    <source>
        <dbReference type="ARBA" id="ARBA00004123"/>
    </source>
</evidence>
<keyword evidence="7" id="KW-0804">Transcription</keyword>
<dbReference type="SUPFAM" id="SSF46689">
    <property type="entry name" value="Homeodomain-like"/>
    <property type="match status" value="1"/>
</dbReference>
<dbReference type="PANTHER" id="PTHR45654:SF77">
    <property type="entry name" value="HOMEOBOX-LEUCINE ZIPPER PROTEIN MERISTEM L1"/>
    <property type="match status" value="1"/>
</dbReference>
<feature type="region of interest" description="Disordered" evidence="11">
    <location>
        <begin position="1"/>
        <end position="43"/>
    </location>
</feature>
<evidence type="ECO:0000256" key="9">
    <source>
        <dbReference type="PROSITE-ProRule" id="PRU00108"/>
    </source>
</evidence>
<comment type="subcellular location">
    <subcellularLocation>
        <location evidence="1 9 10">Nucleus</location>
    </subcellularLocation>
</comment>
<dbReference type="AlphaFoldDB" id="A0ABD3CZP9"/>
<evidence type="ECO:0000256" key="8">
    <source>
        <dbReference type="ARBA" id="ARBA00023242"/>
    </source>
</evidence>
<sequence>MNSNMSGSGEAHRVAKKEDDIKSEREEVKMISSPENKLKRKRHNRHTMQQIQAMEEFFKDCPHPDSHQRIELGKDIGIEPLQVKFWFQNKRTQMKMKHEHEQNANLVAENKKLHAERVRLREELKNATCPACGCMATIVDVPFEERKLRIENARLIDEINRISGLAANYVGKPLTNPSSSVLPATNLGIRPMFRGQLSKGKGAEDSDDEHENNNKP</sequence>
<dbReference type="InterPro" id="IPR009057">
    <property type="entry name" value="Homeodomain-like_sf"/>
</dbReference>
<dbReference type="PROSITE" id="PS50071">
    <property type="entry name" value="HOMEOBOX_2"/>
    <property type="match status" value="1"/>
</dbReference>
<organism evidence="13 14">
    <name type="scientific">Castilleja foliolosa</name>
    <dbReference type="NCBI Taxonomy" id="1961234"/>
    <lineage>
        <taxon>Eukaryota</taxon>
        <taxon>Viridiplantae</taxon>
        <taxon>Streptophyta</taxon>
        <taxon>Embryophyta</taxon>
        <taxon>Tracheophyta</taxon>
        <taxon>Spermatophyta</taxon>
        <taxon>Magnoliopsida</taxon>
        <taxon>eudicotyledons</taxon>
        <taxon>Gunneridae</taxon>
        <taxon>Pentapetalae</taxon>
        <taxon>asterids</taxon>
        <taxon>lamiids</taxon>
        <taxon>Lamiales</taxon>
        <taxon>Orobanchaceae</taxon>
        <taxon>Pedicularideae</taxon>
        <taxon>Castillejinae</taxon>
        <taxon>Castilleja</taxon>
    </lineage>
</organism>
<dbReference type="InterPro" id="IPR001356">
    <property type="entry name" value="HD"/>
</dbReference>
<evidence type="ECO:0000256" key="5">
    <source>
        <dbReference type="ARBA" id="ARBA00023125"/>
    </source>
</evidence>
<evidence type="ECO:0000313" key="13">
    <source>
        <dbReference type="EMBL" id="KAL3635488.1"/>
    </source>
</evidence>
<evidence type="ECO:0000256" key="2">
    <source>
        <dbReference type="ARBA" id="ARBA00006789"/>
    </source>
</evidence>
<dbReference type="CDD" id="cd00086">
    <property type="entry name" value="homeodomain"/>
    <property type="match status" value="1"/>
</dbReference>
<evidence type="ECO:0000256" key="11">
    <source>
        <dbReference type="SAM" id="MobiDB-lite"/>
    </source>
</evidence>